<feature type="chain" id="PRO_5041354900" description="Lipoprotein" evidence="1">
    <location>
        <begin position="20"/>
        <end position="76"/>
    </location>
</feature>
<evidence type="ECO:0000313" key="3">
    <source>
        <dbReference type="Proteomes" id="UP001176960"/>
    </source>
</evidence>
<dbReference type="AlphaFoldDB" id="A0AA35UFL0"/>
<keyword evidence="1" id="KW-0732">Signal</keyword>
<evidence type="ECO:0000256" key="1">
    <source>
        <dbReference type="SAM" id="SignalP"/>
    </source>
</evidence>
<dbReference type="EMBL" id="CATKSH010000004">
    <property type="protein sequence ID" value="CAI9120242.1"/>
    <property type="molecule type" value="Genomic_DNA"/>
</dbReference>
<sequence length="76" mass="7871">MSMKLLAVIGATSLCLSLAACDSIGNAIDSTSGKDNLCHAGDDKEYSNGAVIPIEGTGKLQRCIVTNGFGKWEIVP</sequence>
<reference evidence="2" key="1">
    <citation type="submission" date="2023-03" db="EMBL/GenBank/DDBJ databases">
        <authorList>
            <person name="Cleenwerck I."/>
        </authorList>
    </citation>
    <scope>NUCLEOTIDE SEQUENCE</scope>
    <source>
        <strain evidence="2">LMG 32879</strain>
    </source>
</reference>
<comment type="caution">
    <text evidence="2">The sequence shown here is derived from an EMBL/GenBank/DDBJ whole genome shotgun (WGS) entry which is preliminary data.</text>
</comment>
<dbReference type="PROSITE" id="PS51257">
    <property type="entry name" value="PROKAR_LIPOPROTEIN"/>
    <property type="match status" value="1"/>
</dbReference>
<evidence type="ECO:0000313" key="2">
    <source>
        <dbReference type="EMBL" id="CAI9120242.1"/>
    </source>
</evidence>
<protein>
    <recommendedName>
        <fullName evidence="4">Lipoprotein</fullName>
    </recommendedName>
</protein>
<dbReference type="Proteomes" id="UP001176960">
    <property type="component" value="Unassembled WGS sequence"/>
</dbReference>
<organism evidence="2 3">
    <name type="scientific">Brytella acorum</name>
    <dbReference type="NCBI Taxonomy" id="2959299"/>
    <lineage>
        <taxon>Bacteria</taxon>
        <taxon>Pseudomonadati</taxon>
        <taxon>Pseudomonadota</taxon>
        <taxon>Alphaproteobacteria</taxon>
        <taxon>Acetobacterales</taxon>
        <taxon>Acetobacteraceae</taxon>
        <taxon>Brytella</taxon>
    </lineage>
</organism>
<accession>A0AA35UFL0</accession>
<name>A0AA35UFL0_9PROT</name>
<feature type="signal peptide" evidence="1">
    <location>
        <begin position="1"/>
        <end position="19"/>
    </location>
</feature>
<gene>
    <name evidence="2" type="ORF">LMG32879_001073</name>
</gene>
<keyword evidence="3" id="KW-1185">Reference proteome</keyword>
<proteinExistence type="predicted"/>
<dbReference type="RefSeq" id="WP_289843494.1">
    <property type="nucleotide sequence ID" value="NZ_CATKSH010000004.1"/>
</dbReference>
<evidence type="ECO:0008006" key="4">
    <source>
        <dbReference type="Google" id="ProtNLM"/>
    </source>
</evidence>